<gene>
    <name evidence="2" type="ORF">PRZ48_012646</name>
</gene>
<keyword evidence="1" id="KW-0175">Coiled coil</keyword>
<dbReference type="Proteomes" id="UP001305779">
    <property type="component" value="Unassembled WGS sequence"/>
</dbReference>
<keyword evidence="3" id="KW-1185">Reference proteome</keyword>
<feature type="coiled-coil region" evidence="1">
    <location>
        <begin position="484"/>
        <end position="532"/>
    </location>
</feature>
<name>A0ABR0E5R0_ZASCE</name>
<organism evidence="2 3">
    <name type="scientific">Zasmidium cellare</name>
    <name type="common">Wine cellar mold</name>
    <name type="synonym">Racodium cellare</name>
    <dbReference type="NCBI Taxonomy" id="395010"/>
    <lineage>
        <taxon>Eukaryota</taxon>
        <taxon>Fungi</taxon>
        <taxon>Dikarya</taxon>
        <taxon>Ascomycota</taxon>
        <taxon>Pezizomycotina</taxon>
        <taxon>Dothideomycetes</taxon>
        <taxon>Dothideomycetidae</taxon>
        <taxon>Mycosphaerellales</taxon>
        <taxon>Mycosphaerellaceae</taxon>
        <taxon>Zasmidium</taxon>
    </lineage>
</organism>
<sequence length="669" mass="73477">MSLDLAPYNDTMKLGQGFNSYMSYSARLVEKLSDVVEGLNLSYCSSIKKGTVEVSGSTTTVNENAFKSSDLNAVISVKVTNQTLVIEQDASFLPIEHIPVGSNLFNETYGDSYISGFIEGGELTGIISIKVVNRSNVEKSVSKIRSALGSSKNTTQVVYSSADSEWADNLASSLTGIETTVSVAWMGGGQIKPPTTSWDLESVLAAAAAFPANVAQSPQRTWAMLTKYKANRSFVQWAGSSMAKILEYDQINSYSAELFDHYMDYKLLLKQLQYVISHRDDFERKSLTINALDTDVQTLLSVKSALRAEQAKIVLAVEILSKDPDFLRRQSLDNGASRSDQVNSIIREALGPARKFQGQATTASETPKLTQQVLDLLDEGKSGEAKVLLQRLVIDIELDANDGAPATEDPHVDPHRQSEPAFDFATLIPPEIWEDVMPVMKASARARSQGNDTGLAVDVLGRFKLPTPPPEGNAVHINDPIRSADDLQREAAQFKAQRGKFESDLKAANQALADVNAANKALQEKAQKDTNDANAKVTDVSDKFAKQGVMLKSAQDELAANKKASTEQINRIQLLLDQANAHIDNNRELFNQFTIFGADEFQILFLTRMGSTGVTDEEKQEVAMMARGAELQGKFIKGTLYDLWYRRGIRGPAKNVQWQGQMTEPKRLP</sequence>
<comment type="caution">
    <text evidence="2">The sequence shown here is derived from an EMBL/GenBank/DDBJ whole genome shotgun (WGS) entry which is preliminary data.</text>
</comment>
<evidence type="ECO:0000313" key="2">
    <source>
        <dbReference type="EMBL" id="KAK4496664.1"/>
    </source>
</evidence>
<evidence type="ECO:0000256" key="1">
    <source>
        <dbReference type="SAM" id="Coils"/>
    </source>
</evidence>
<protein>
    <submittedName>
        <fullName evidence="2">Uncharacterized protein</fullName>
    </submittedName>
</protein>
<proteinExistence type="predicted"/>
<dbReference type="EMBL" id="JAXOVC010000010">
    <property type="protein sequence ID" value="KAK4496664.1"/>
    <property type="molecule type" value="Genomic_DNA"/>
</dbReference>
<evidence type="ECO:0000313" key="3">
    <source>
        <dbReference type="Proteomes" id="UP001305779"/>
    </source>
</evidence>
<reference evidence="2 3" key="1">
    <citation type="journal article" date="2023" name="G3 (Bethesda)">
        <title>A chromosome-level genome assembly of Zasmidium syzygii isolated from banana leaves.</title>
        <authorList>
            <person name="van Westerhoven A.C."/>
            <person name="Mehrabi R."/>
            <person name="Talebi R."/>
            <person name="Steentjes M.B.F."/>
            <person name="Corcolon B."/>
            <person name="Chong P.A."/>
            <person name="Kema G.H.J."/>
            <person name="Seidl M.F."/>
        </authorList>
    </citation>
    <scope>NUCLEOTIDE SEQUENCE [LARGE SCALE GENOMIC DNA]</scope>
    <source>
        <strain evidence="2 3">P124</strain>
    </source>
</reference>
<accession>A0ABR0E5R0</accession>